<keyword evidence="2" id="KW-0472">Membrane</keyword>
<dbReference type="GO" id="GO:0016740">
    <property type="term" value="F:transferase activity"/>
    <property type="evidence" value="ECO:0007669"/>
    <property type="project" value="UniProtKB-KW"/>
</dbReference>
<dbReference type="AlphaFoldDB" id="A0A0G0HS86"/>
<dbReference type="InterPro" id="IPR041698">
    <property type="entry name" value="Methyltransf_25"/>
</dbReference>
<feature type="transmembrane region" description="Helical" evidence="2">
    <location>
        <begin position="199"/>
        <end position="219"/>
    </location>
</feature>
<dbReference type="Proteomes" id="UP000034603">
    <property type="component" value="Unassembled WGS sequence"/>
</dbReference>
<evidence type="ECO:0000313" key="5">
    <source>
        <dbReference type="Proteomes" id="UP000034603"/>
    </source>
</evidence>
<feature type="domain" description="Methyltransferase" evidence="3">
    <location>
        <begin position="43"/>
        <end position="130"/>
    </location>
</feature>
<dbReference type="PANTHER" id="PTHR43861">
    <property type="entry name" value="TRANS-ACONITATE 2-METHYLTRANSFERASE-RELATED"/>
    <property type="match status" value="1"/>
</dbReference>
<evidence type="ECO:0000259" key="3">
    <source>
        <dbReference type="Pfam" id="PF13649"/>
    </source>
</evidence>
<keyword evidence="2" id="KW-0812">Transmembrane</keyword>
<evidence type="ECO:0000256" key="2">
    <source>
        <dbReference type="SAM" id="Phobius"/>
    </source>
</evidence>
<dbReference type="EMBL" id="LBTR01000006">
    <property type="protein sequence ID" value="KKQ46023.1"/>
    <property type="molecule type" value="Genomic_DNA"/>
</dbReference>
<keyword evidence="1" id="KW-0808">Transferase</keyword>
<organism evidence="4 5">
    <name type="scientific">Candidatus Woesebacteria bacterium GW2011_GWA1_37_8</name>
    <dbReference type="NCBI Taxonomy" id="1618546"/>
    <lineage>
        <taxon>Bacteria</taxon>
        <taxon>Candidatus Woeseibacteriota</taxon>
    </lineage>
</organism>
<dbReference type="CDD" id="cd02440">
    <property type="entry name" value="AdoMet_MTases"/>
    <property type="match status" value="1"/>
</dbReference>
<proteinExistence type="predicted"/>
<dbReference type="InterPro" id="IPR029063">
    <property type="entry name" value="SAM-dependent_MTases_sf"/>
</dbReference>
<evidence type="ECO:0000256" key="1">
    <source>
        <dbReference type="ARBA" id="ARBA00022679"/>
    </source>
</evidence>
<gene>
    <name evidence="4" type="ORF">US62_C0006G0034</name>
</gene>
<dbReference type="PANTHER" id="PTHR43861:SF6">
    <property type="entry name" value="METHYLTRANSFERASE TYPE 11"/>
    <property type="match status" value="1"/>
</dbReference>
<keyword evidence="2" id="KW-1133">Transmembrane helix</keyword>
<dbReference type="SUPFAM" id="SSF53335">
    <property type="entry name" value="S-adenosyl-L-methionine-dependent methyltransferases"/>
    <property type="match status" value="1"/>
</dbReference>
<name>A0A0G0HS86_9BACT</name>
<sequence>MSTNTVTFIHRPIIDAFLSKITIHIPFSYLWIYKKSVGNPKTILDVGCGDGLLMQRLSKGENWEIDGIDIYKSSVKLAREKGIYKNLIVGDVVKSCEKLIKSKKKYDTVFCSQLIEHITKSDGQKLIALMDKIAIKRVVVATPIGFMNQPEVFIKGNPHQHHKSGWSVDEMKNHGYKVNGLGFKFSWSECGIGRNSNSLVVLVSVVIAYIMSPFVYFVPQLAAGMMCIKTK</sequence>
<dbReference type="Pfam" id="PF13649">
    <property type="entry name" value="Methyltransf_25"/>
    <property type="match status" value="1"/>
</dbReference>
<protein>
    <recommendedName>
        <fullName evidence="3">Methyltransferase domain-containing protein</fullName>
    </recommendedName>
</protein>
<accession>A0A0G0HS86</accession>
<comment type="caution">
    <text evidence="4">The sequence shown here is derived from an EMBL/GenBank/DDBJ whole genome shotgun (WGS) entry which is preliminary data.</text>
</comment>
<evidence type="ECO:0000313" key="4">
    <source>
        <dbReference type="EMBL" id="KKQ46023.1"/>
    </source>
</evidence>
<dbReference type="Gene3D" id="3.40.50.150">
    <property type="entry name" value="Vaccinia Virus protein VP39"/>
    <property type="match status" value="1"/>
</dbReference>
<reference evidence="4 5" key="1">
    <citation type="journal article" date="2015" name="Nature">
        <title>rRNA introns, odd ribosomes, and small enigmatic genomes across a large radiation of phyla.</title>
        <authorList>
            <person name="Brown C.T."/>
            <person name="Hug L.A."/>
            <person name="Thomas B.C."/>
            <person name="Sharon I."/>
            <person name="Castelle C.J."/>
            <person name="Singh A."/>
            <person name="Wilkins M.J."/>
            <person name="Williams K.H."/>
            <person name="Banfield J.F."/>
        </authorList>
    </citation>
    <scope>NUCLEOTIDE SEQUENCE [LARGE SCALE GENOMIC DNA]</scope>
</reference>